<dbReference type="InterPro" id="IPR027039">
    <property type="entry name" value="Crtac1"/>
</dbReference>
<dbReference type="SUPFAM" id="SSF69318">
    <property type="entry name" value="Integrin alpha N-terminal domain"/>
    <property type="match status" value="1"/>
</dbReference>
<dbReference type="STRING" id="980251.GCA_001642875_03746"/>
<dbReference type="Proteomes" id="UP000322214">
    <property type="component" value="Chromosome"/>
</dbReference>
<feature type="domain" description="ASPIC/UnbV" evidence="2">
    <location>
        <begin position="143"/>
        <end position="204"/>
    </location>
</feature>
<keyword evidence="1" id="KW-0732">Signal</keyword>
<name>A0A5B9P1H7_9BACT</name>
<protein>
    <submittedName>
        <fullName evidence="3">ASPIC and UnbV</fullName>
    </submittedName>
</protein>
<dbReference type="PANTHER" id="PTHR16026:SF0">
    <property type="entry name" value="CARTILAGE ACIDIC PROTEIN 1"/>
    <property type="match status" value="1"/>
</dbReference>
<evidence type="ECO:0000313" key="4">
    <source>
        <dbReference type="Proteomes" id="UP000322214"/>
    </source>
</evidence>
<organism evidence="3 4">
    <name type="scientific">Mariniblastus fucicola</name>
    <dbReference type="NCBI Taxonomy" id="980251"/>
    <lineage>
        <taxon>Bacteria</taxon>
        <taxon>Pseudomonadati</taxon>
        <taxon>Planctomycetota</taxon>
        <taxon>Planctomycetia</taxon>
        <taxon>Pirellulales</taxon>
        <taxon>Pirellulaceae</taxon>
        <taxon>Mariniblastus</taxon>
    </lineage>
</organism>
<dbReference type="OrthoDB" id="5287961at2"/>
<dbReference type="PANTHER" id="PTHR16026">
    <property type="entry name" value="CARTILAGE ACIDIC PROTEIN 1"/>
    <property type="match status" value="1"/>
</dbReference>
<dbReference type="InterPro" id="IPR011519">
    <property type="entry name" value="UnbV_ASPIC"/>
</dbReference>
<proteinExistence type="predicted"/>
<dbReference type="InterPro" id="IPR028994">
    <property type="entry name" value="Integrin_alpha_N"/>
</dbReference>
<dbReference type="KEGG" id="mff:MFFC18_00150"/>
<sequence>MTQTDGFREAEVWKKQRYTPKLKVENKIDPLTGKRPDFNFTSNSLSGNERNRMFLQHDQGNFSDVSLVSGADDTADGRSFALLDFDRDGWTDIAMMGLNAPRFRLYRNEIGDLYPDRKAYRFRLVGGLTGSEASTDQLSNRDAIGAKVKITFSSGRVYSLHKQAGEGFASQNSEVLSIGVRPGEEVEKLEVSWPGGTKTEVGKIDMSGIQVIQEID</sequence>
<dbReference type="AlphaFoldDB" id="A0A5B9P1H7"/>
<dbReference type="InterPro" id="IPR013517">
    <property type="entry name" value="FG-GAP"/>
</dbReference>
<evidence type="ECO:0000313" key="3">
    <source>
        <dbReference type="EMBL" id="QEG20168.1"/>
    </source>
</evidence>
<accession>A0A5B9P1H7</accession>
<evidence type="ECO:0000259" key="2">
    <source>
        <dbReference type="Pfam" id="PF07593"/>
    </source>
</evidence>
<evidence type="ECO:0000256" key="1">
    <source>
        <dbReference type="ARBA" id="ARBA00022729"/>
    </source>
</evidence>
<dbReference type="RefSeq" id="WP_075085757.1">
    <property type="nucleotide sequence ID" value="NZ_CP042912.1"/>
</dbReference>
<reference evidence="3 4" key="1">
    <citation type="submission" date="2019-08" db="EMBL/GenBank/DDBJ databases">
        <title>Deep-cultivation of Planctomycetes and their phenomic and genomic characterization uncovers novel biology.</title>
        <authorList>
            <person name="Wiegand S."/>
            <person name="Jogler M."/>
            <person name="Boedeker C."/>
            <person name="Pinto D."/>
            <person name="Vollmers J."/>
            <person name="Rivas-Marin E."/>
            <person name="Kohn T."/>
            <person name="Peeters S.H."/>
            <person name="Heuer A."/>
            <person name="Rast P."/>
            <person name="Oberbeckmann S."/>
            <person name="Bunk B."/>
            <person name="Jeske O."/>
            <person name="Meyerdierks A."/>
            <person name="Storesund J.E."/>
            <person name="Kallscheuer N."/>
            <person name="Luecker S."/>
            <person name="Lage O.M."/>
            <person name="Pohl T."/>
            <person name="Merkel B.J."/>
            <person name="Hornburger P."/>
            <person name="Mueller R.-W."/>
            <person name="Bruemmer F."/>
            <person name="Labrenz M."/>
            <person name="Spormann A.M."/>
            <person name="Op den Camp H."/>
            <person name="Overmann J."/>
            <person name="Amann R."/>
            <person name="Jetten M.S.M."/>
            <person name="Mascher T."/>
            <person name="Medema M.H."/>
            <person name="Devos D.P."/>
            <person name="Kaster A.-K."/>
            <person name="Ovreas L."/>
            <person name="Rohde M."/>
            <person name="Galperin M.Y."/>
            <person name="Jogler C."/>
        </authorList>
    </citation>
    <scope>NUCLEOTIDE SEQUENCE [LARGE SCALE GENOMIC DNA]</scope>
    <source>
        <strain evidence="3 4">FC18</strain>
    </source>
</reference>
<dbReference type="Pfam" id="PF07593">
    <property type="entry name" value="UnbV_ASPIC"/>
    <property type="match status" value="1"/>
</dbReference>
<gene>
    <name evidence="3" type="ORF">MFFC18_00150</name>
</gene>
<dbReference type="EMBL" id="CP042912">
    <property type="protein sequence ID" value="QEG20168.1"/>
    <property type="molecule type" value="Genomic_DNA"/>
</dbReference>
<keyword evidence="4" id="KW-1185">Reference proteome</keyword>
<dbReference type="Pfam" id="PF13517">
    <property type="entry name" value="FG-GAP_3"/>
    <property type="match status" value="1"/>
</dbReference>